<evidence type="ECO:0000256" key="1">
    <source>
        <dbReference type="ARBA" id="ARBA00004127"/>
    </source>
</evidence>
<accession>A0A9N9CB22</accession>
<feature type="transmembrane region" description="Helical" evidence="4">
    <location>
        <begin position="294"/>
        <end position="311"/>
    </location>
</feature>
<evidence type="ECO:0000256" key="2">
    <source>
        <dbReference type="ARBA" id="ARBA00022842"/>
    </source>
</evidence>
<comment type="caution">
    <text evidence="7">The sequence shown here is derived from an EMBL/GenBank/DDBJ whole genome shotgun (WGS) entry which is preliminary data.</text>
</comment>
<dbReference type="GO" id="GO:0005388">
    <property type="term" value="F:P-type calcium transporter activity"/>
    <property type="evidence" value="ECO:0007669"/>
    <property type="project" value="TreeGrafter"/>
</dbReference>
<organism evidence="7 8">
    <name type="scientific">Paraglomus brasilianum</name>
    <dbReference type="NCBI Taxonomy" id="144538"/>
    <lineage>
        <taxon>Eukaryota</taxon>
        <taxon>Fungi</taxon>
        <taxon>Fungi incertae sedis</taxon>
        <taxon>Mucoromycota</taxon>
        <taxon>Glomeromycotina</taxon>
        <taxon>Glomeromycetes</taxon>
        <taxon>Paraglomerales</taxon>
        <taxon>Paraglomeraceae</taxon>
        <taxon>Paraglomus</taxon>
    </lineage>
</organism>
<dbReference type="GO" id="GO:0006874">
    <property type="term" value="P:intracellular calcium ion homeostasis"/>
    <property type="evidence" value="ECO:0007669"/>
    <property type="project" value="TreeGrafter"/>
</dbReference>
<comment type="subcellular location">
    <subcellularLocation>
        <location evidence="1">Endomembrane system</location>
        <topology evidence="1">Multi-pass membrane protein</topology>
    </subcellularLocation>
</comment>
<name>A0A9N9CB22_9GLOM</name>
<dbReference type="AlphaFoldDB" id="A0A9N9CB22"/>
<feature type="domain" description="Cation-transporting P-type ATPase N-terminal" evidence="6">
    <location>
        <begin position="262"/>
        <end position="305"/>
    </location>
</feature>
<feature type="transmembrane region" description="Helical" evidence="4">
    <location>
        <begin position="447"/>
        <end position="467"/>
    </location>
</feature>
<feature type="domain" description="P-type ATPase A" evidence="5">
    <location>
        <begin position="340"/>
        <end position="398"/>
    </location>
</feature>
<dbReference type="Proteomes" id="UP000789739">
    <property type="component" value="Unassembled WGS sequence"/>
</dbReference>
<keyword evidence="2" id="KW-0460">Magnesium</keyword>
<dbReference type="Pfam" id="PF00690">
    <property type="entry name" value="Cation_ATPase_N"/>
    <property type="match status" value="1"/>
</dbReference>
<dbReference type="InterPro" id="IPR004014">
    <property type="entry name" value="ATPase_P-typ_cation-transptr_N"/>
</dbReference>
<evidence type="ECO:0000259" key="5">
    <source>
        <dbReference type="Pfam" id="PF00122"/>
    </source>
</evidence>
<evidence type="ECO:0000313" key="8">
    <source>
        <dbReference type="Proteomes" id="UP000789739"/>
    </source>
</evidence>
<proteinExistence type="predicted"/>
<dbReference type="InterPro" id="IPR059000">
    <property type="entry name" value="ATPase_P-type_domA"/>
</dbReference>
<dbReference type="InterPro" id="IPR008250">
    <property type="entry name" value="ATPase_P-typ_transduc_dom_A_sf"/>
</dbReference>
<dbReference type="PANTHER" id="PTHR24093:SF369">
    <property type="entry name" value="CALCIUM-TRANSPORTING ATPASE"/>
    <property type="match status" value="1"/>
</dbReference>
<dbReference type="Gene3D" id="2.70.150.10">
    <property type="entry name" value="Calcium-transporting ATPase, cytoplasmic transduction domain A"/>
    <property type="match status" value="1"/>
</dbReference>
<reference evidence="7" key="1">
    <citation type="submission" date="2021-06" db="EMBL/GenBank/DDBJ databases">
        <authorList>
            <person name="Kallberg Y."/>
            <person name="Tangrot J."/>
            <person name="Rosling A."/>
        </authorList>
    </citation>
    <scope>NUCLEOTIDE SEQUENCE</scope>
    <source>
        <strain evidence="7">BR232B</strain>
    </source>
</reference>
<dbReference type="EMBL" id="CAJVPI010001070">
    <property type="protein sequence ID" value="CAG8592649.1"/>
    <property type="molecule type" value="Genomic_DNA"/>
</dbReference>
<evidence type="ECO:0000256" key="4">
    <source>
        <dbReference type="SAM" id="Phobius"/>
    </source>
</evidence>
<dbReference type="SUPFAM" id="SSF81653">
    <property type="entry name" value="Calcium ATPase, transduction domain A"/>
    <property type="match status" value="1"/>
</dbReference>
<dbReference type="SUPFAM" id="SSF81665">
    <property type="entry name" value="Calcium ATPase, transmembrane domain M"/>
    <property type="match status" value="1"/>
</dbReference>
<gene>
    <name evidence="7" type="ORF">PBRASI_LOCUS7208</name>
</gene>
<evidence type="ECO:0000256" key="3">
    <source>
        <dbReference type="SAM" id="MobiDB-lite"/>
    </source>
</evidence>
<evidence type="ECO:0000259" key="6">
    <source>
        <dbReference type="Pfam" id="PF00690"/>
    </source>
</evidence>
<evidence type="ECO:0000313" key="7">
    <source>
        <dbReference type="EMBL" id="CAG8592649.1"/>
    </source>
</evidence>
<protein>
    <submittedName>
        <fullName evidence="7">10784_t:CDS:1</fullName>
    </submittedName>
</protein>
<keyword evidence="8" id="KW-1185">Reference proteome</keyword>
<dbReference type="Pfam" id="PF00122">
    <property type="entry name" value="E1-E2_ATPase"/>
    <property type="match status" value="1"/>
</dbReference>
<dbReference type="GO" id="GO:0005886">
    <property type="term" value="C:plasma membrane"/>
    <property type="evidence" value="ECO:0007669"/>
    <property type="project" value="TreeGrafter"/>
</dbReference>
<sequence length="502" mass="55254">MQKILGILASLFGSGFIIERAKKIIRRRRLNPTAANTIRIMVRYLFTSSPDPSDEGELTIGDDIVGEGVSRVFIDGESICVDDMNVVDVLLPSLNNHKLKLIRQPFKNHAKKAIASIVICLAITVDNCLVPLSSSSQSDRSMMKKWVTARLYYITRKMDDGKLQTGDSTTIVHTVNEDISITVTETVDINTDSTNFQEDNMSKDSTKGSPFAFTTTQLSSLVDPKDIIITPPLEPITLEEIFGKKQSDATNHTSSTTLTTPFEQRISAFGVNVLPTRKPKSIFALMRIAMQDKILILLAIAAVISLGLGLYEDFGVKHPDGVQQPKKEKQFQKLNAKKESRDVKVISDGKEQLLSVHEILVGDLLQLEPGDIIAVDGVLVNGHNLKCDESAATGENDHWTEHVQLAVTLALLYRGEALLNYRDDQLPFIVNFGRAAFQVTSLTGEQWAIPLGLGFISIPVGVIIRLIPNAPLQRLISCLKIPGQKKGKPAKRSDTFGLGKDE</sequence>
<dbReference type="InterPro" id="IPR023298">
    <property type="entry name" value="ATPase_P-typ_TM_dom_sf"/>
</dbReference>
<dbReference type="PANTHER" id="PTHR24093">
    <property type="entry name" value="CATION TRANSPORTING ATPASE"/>
    <property type="match status" value="1"/>
</dbReference>
<dbReference type="GO" id="GO:0012505">
    <property type="term" value="C:endomembrane system"/>
    <property type="evidence" value="ECO:0007669"/>
    <property type="project" value="UniProtKB-SubCell"/>
</dbReference>
<keyword evidence="4" id="KW-0472">Membrane</keyword>
<dbReference type="OrthoDB" id="3352408at2759"/>
<keyword evidence="4" id="KW-0812">Transmembrane</keyword>
<keyword evidence="4" id="KW-1133">Transmembrane helix</keyword>
<feature type="compositionally biased region" description="Basic and acidic residues" evidence="3">
    <location>
        <begin position="491"/>
        <end position="502"/>
    </location>
</feature>
<feature type="region of interest" description="Disordered" evidence="3">
    <location>
        <begin position="483"/>
        <end position="502"/>
    </location>
</feature>